<keyword evidence="4" id="KW-1185">Reference proteome</keyword>
<name>A0A1M7S2F4_9RHOB</name>
<feature type="transmembrane region" description="Helical" evidence="1">
    <location>
        <begin position="14"/>
        <end position="36"/>
    </location>
</feature>
<dbReference type="Pfam" id="PF00892">
    <property type="entry name" value="EamA"/>
    <property type="match status" value="1"/>
</dbReference>
<evidence type="ECO:0000259" key="2">
    <source>
        <dbReference type="Pfam" id="PF00892"/>
    </source>
</evidence>
<dbReference type="InterPro" id="IPR000620">
    <property type="entry name" value="EamA_dom"/>
</dbReference>
<feature type="domain" description="EamA" evidence="2">
    <location>
        <begin position="164"/>
        <end position="299"/>
    </location>
</feature>
<dbReference type="SUPFAM" id="SSF103481">
    <property type="entry name" value="Multidrug resistance efflux transporter EmrE"/>
    <property type="match status" value="2"/>
</dbReference>
<gene>
    <name evidence="3" type="ORF">SAMN05216200_101476</name>
</gene>
<feature type="transmembrane region" description="Helical" evidence="1">
    <location>
        <begin position="162"/>
        <end position="181"/>
    </location>
</feature>
<dbReference type="EMBL" id="FRDL01000001">
    <property type="protein sequence ID" value="SHN52640.1"/>
    <property type="molecule type" value="Genomic_DNA"/>
</dbReference>
<dbReference type="Gene3D" id="1.10.3730.20">
    <property type="match status" value="2"/>
</dbReference>
<dbReference type="Proteomes" id="UP000184066">
    <property type="component" value="Unassembled WGS sequence"/>
</dbReference>
<feature type="transmembrane region" description="Helical" evidence="1">
    <location>
        <begin position="130"/>
        <end position="150"/>
    </location>
</feature>
<feature type="transmembrane region" description="Helical" evidence="1">
    <location>
        <begin position="193"/>
        <end position="213"/>
    </location>
</feature>
<dbReference type="InterPro" id="IPR037185">
    <property type="entry name" value="EmrE-like"/>
</dbReference>
<dbReference type="OrthoDB" id="9783707at2"/>
<feature type="transmembrane region" description="Helical" evidence="1">
    <location>
        <begin position="284"/>
        <end position="301"/>
    </location>
</feature>
<reference evidence="3 4" key="1">
    <citation type="submission" date="2016-12" db="EMBL/GenBank/DDBJ databases">
        <authorList>
            <person name="Song W.-J."/>
            <person name="Kurnit D.M."/>
        </authorList>
    </citation>
    <scope>NUCLEOTIDE SEQUENCE [LARGE SCALE GENOMIC DNA]</scope>
    <source>
        <strain evidence="3 4">CGMCC 1.10808</strain>
    </source>
</reference>
<accession>A0A1M7S2F4</accession>
<feature type="transmembrane region" description="Helical" evidence="1">
    <location>
        <begin position="102"/>
        <end position="124"/>
    </location>
</feature>
<keyword evidence="1" id="KW-0472">Membrane</keyword>
<dbReference type="GO" id="GO:0016020">
    <property type="term" value="C:membrane"/>
    <property type="evidence" value="ECO:0007669"/>
    <property type="project" value="InterPro"/>
</dbReference>
<feature type="transmembrane region" description="Helical" evidence="1">
    <location>
        <begin position="258"/>
        <end position="277"/>
    </location>
</feature>
<sequence length="302" mass="31649">MPAEWIRAIEGTEAGAQAALGLALLSALAHAAFGALQKGRHDPWLTRGAIDLCYMLMALPAALWLVPRPTPGLWAALGGAWLIHTVYKLFQAMAYARGAYTVVYPVARGVGPLATAALAGVVFHESLRPGQWAGAAVLSGAIMALAALNLRRADAAARASMAPALALAALTGLMIAAYTTYDAWGVRLAEDPFTFLAWFFVIDGWAFPALALWRMRRGAWPPPAPGQLALRALAGAAIAYVSFGAVMLATRLDKVGEAAALRETSTLFAALIGWLFLGERVGPARAGLMALIALGAAMVEFG</sequence>
<evidence type="ECO:0000313" key="3">
    <source>
        <dbReference type="EMBL" id="SHN52640.1"/>
    </source>
</evidence>
<dbReference type="STRING" id="1189325.SAMN04488119_10242"/>
<feature type="transmembrane region" description="Helical" evidence="1">
    <location>
        <begin position="48"/>
        <end position="66"/>
    </location>
</feature>
<evidence type="ECO:0000256" key="1">
    <source>
        <dbReference type="SAM" id="Phobius"/>
    </source>
</evidence>
<keyword evidence="1" id="KW-0812">Transmembrane</keyword>
<dbReference type="AlphaFoldDB" id="A0A1M7S2F4"/>
<evidence type="ECO:0000313" key="4">
    <source>
        <dbReference type="Proteomes" id="UP000184066"/>
    </source>
</evidence>
<proteinExistence type="predicted"/>
<feature type="transmembrane region" description="Helical" evidence="1">
    <location>
        <begin position="72"/>
        <end position="90"/>
    </location>
</feature>
<organism evidence="3 4">
    <name type="scientific">Oceanicella actignis</name>
    <dbReference type="NCBI Taxonomy" id="1189325"/>
    <lineage>
        <taxon>Bacteria</taxon>
        <taxon>Pseudomonadati</taxon>
        <taxon>Pseudomonadota</taxon>
        <taxon>Alphaproteobacteria</taxon>
        <taxon>Rhodobacterales</taxon>
        <taxon>Paracoccaceae</taxon>
        <taxon>Oceanicella</taxon>
    </lineage>
</organism>
<dbReference type="RefSeq" id="WP_072746019.1">
    <property type="nucleotide sequence ID" value="NZ_FOHL01000002.1"/>
</dbReference>
<protein>
    <submittedName>
        <fullName evidence="3">EamA-like transporter family protein</fullName>
    </submittedName>
</protein>
<feature type="transmembrane region" description="Helical" evidence="1">
    <location>
        <begin position="233"/>
        <end position="252"/>
    </location>
</feature>
<keyword evidence="1" id="KW-1133">Transmembrane helix</keyword>